<gene>
    <name evidence="1" type="ORF">MANES_07G059800v8</name>
</gene>
<dbReference type="EMBL" id="CM004393">
    <property type="protein sequence ID" value="KAG8650619.1"/>
    <property type="molecule type" value="Genomic_DNA"/>
</dbReference>
<proteinExistence type="predicted"/>
<sequence>MGHSSFLLSIIYFLCFSFLVFATHRSNDTDRLALLQLKAKIIHDPFGIMGAWNSTLHFCQWYGVRCGRKHQRVTIVNLSSLELSGSISPYVGNLSFLKKLFLYNNSFNGEIPTEIGHLRRLQNLYLHNNSIGGRIPASISNCSNLGYFTSYNNNLVGRIPARIGSLLKLKAIAVAGNHLTGDLPPSLGNLSSLQEINVQENNFHVSFPDALCKLMNLRILDLSINQFLGTIPPSFLNLSLIEVIDISINSLEGSLPLNLGNSFPNLQFFSIVGNHFSGSIPMSISNASSLELFQLNENNFTGRVPSLQKLHRLMRLTIAGNNLGSGKADDLEFLSTLSNATNLQALIINENNFGGKLPEQLCSFSEKLQMIFIDENQIFGNIPTRNCVSLEILVANDNYLSGPIPSSIGKLINLGILYLKHNDLSGSIPSTIGNMTSLLQMDLSHNKLQGMIPPSLGNCKKLIRLDLSYNNLSGPMPPQLFGSSPLSIGLDLSRNQLSGSIPSEIGNLTNMGRLYLSKNVLSGVIPKDLSSCTSLEYLYMDANLFQGSVPSSLSSLRGLRELNLSHNLLSGNIPEFLEEFHTLKLLDLSYNNFEGTIPLEGVFKNVTAISIEGNKNLCGGIPELGLPPCKLQQPKRGLTITLKIIISTVSVVTGATVLLICLLMRLSRKRKRDQSSSSFHGKELLKLSYQNLLKATNGFSSDNLIGTGSFGSVYKGILDPEGTIVAVKVFNLMCRGAIKSFVAECEALRNLRHRNLVKILTTCSGVNYQGDDFKALVYEFMVNGSLDSWLHPALGSDEVPRTLDILQRLNIGIDVACALEYLHLHCETPVVHSDLKPSNVLLDENMTGRLSDFGLVKFLSDGILGNSTDQSSSFGLRGTIGYCPPEYGVGSKTSTSGDIFSFGILLLEMFSGKRPTDEMFKENLSLHNFVKRALPEQVTEIIDPNLFQARFSVHHNDNLRNRRNDMFIECLISIFKIGLSCSAESPQERMNISDIVAQLSSIKNKFLGAQLPREREVADAFLLAGGQS</sequence>
<accession>A0ACB7HF45</accession>
<reference evidence="2" key="1">
    <citation type="journal article" date="2016" name="Nat. Biotechnol.">
        <title>Sequencing wild and cultivated cassava and related species reveals extensive interspecific hybridization and genetic diversity.</title>
        <authorList>
            <person name="Bredeson J.V."/>
            <person name="Lyons J.B."/>
            <person name="Prochnik S.E."/>
            <person name="Wu G.A."/>
            <person name="Ha C.M."/>
            <person name="Edsinger-Gonzales E."/>
            <person name="Grimwood J."/>
            <person name="Schmutz J."/>
            <person name="Rabbi I.Y."/>
            <person name="Egesi C."/>
            <person name="Nauluvula P."/>
            <person name="Lebot V."/>
            <person name="Ndunguru J."/>
            <person name="Mkamilo G."/>
            <person name="Bart R.S."/>
            <person name="Setter T.L."/>
            <person name="Gleadow R.M."/>
            <person name="Kulakow P."/>
            <person name="Ferguson M.E."/>
            <person name="Rounsley S."/>
            <person name="Rokhsar D.S."/>
        </authorList>
    </citation>
    <scope>NUCLEOTIDE SEQUENCE [LARGE SCALE GENOMIC DNA]</scope>
    <source>
        <strain evidence="2">cv. AM560-2</strain>
    </source>
</reference>
<dbReference type="Proteomes" id="UP000091857">
    <property type="component" value="Chromosome 7"/>
</dbReference>
<keyword evidence="2" id="KW-1185">Reference proteome</keyword>
<evidence type="ECO:0000313" key="1">
    <source>
        <dbReference type="EMBL" id="KAG8650619.1"/>
    </source>
</evidence>
<protein>
    <submittedName>
        <fullName evidence="1">Uncharacterized protein</fullName>
    </submittedName>
</protein>
<evidence type="ECO:0000313" key="2">
    <source>
        <dbReference type="Proteomes" id="UP000091857"/>
    </source>
</evidence>
<name>A0ACB7HF45_MANES</name>
<organism evidence="1 2">
    <name type="scientific">Manihot esculenta</name>
    <name type="common">Cassava</name>
    <name type="synonym">Jatropha manihot</name>
    <dbReference type="NCBI Taxonomy" id="3983"/>
    <lineage>
        <taxon>Eukaryota</taxon>
        <taxon>Viridiplantae</taxon>
        <taxon>Streptophyta</taxon>
        <taxon>Embryophyta</taxon>
        <taxon>Tracheophyta</taxon>
        <taxon>Spermatophyta</taxon>
        <taxon>Magnoliopsida</taxon>
        <taxon>eudicotyledons</taxon>
        <taxon>Gunneridae</taxon>
        <taxon>Pentapetalae</taxon>
        <taxon>rosids</taxon>
        <taxon>fabids</taxon>
        <taxon>Malpighiales</taxon>
        <taxon>Euphorbiaceae</taxon>
        <taxon>Crotonoideae</taxon>
        <taxon>Manihoteae</taxon>
        <taxon>Manihot</taxon>
    </lineage>
</organism>
<comment type="caution">
    <text evidence="1">The sequence shown here is derived from an EMBL/GenBank/DDBJ whole genome shotgun (WGS) entry which is preliminary data.</text>
</comment>